<dbReference type="InterPro" id="IPR013854">
    <property type="entry name" value="TF_AP2_C"/>
</dbReference>
<name>A0AA47PBJ4_MERPO</name>
<protein>
    <recommendedName>
        <fullName evidence="2">Transcription factor AP-2 C-terminal domain-containing protein</fullName>
    </recommendedName>
</protein>
<feature type="compositionally biased region" description="Low complexity" evidence="1">
    <location>
        <begin position="430"/>
        <end position="450"/>
    </location>
</feature>
<dbReference type="EMBL" id="JAOPHQ010000069">
    <property type="protein sequence ID" value="KAK0155885.1"/>
    <property type="molecule type" value="Genomic_DNA"/>
</dbReference>
<evidence type="ECO:0000259" key="2">
    <source>
        <dbReference type="Pfam" id="PF03299"/>
    </source>
</evidence>
<evidence type="ECO:0000256" key="1">
    <source>
        <dbReference type="SAM" id="MobiDB-lite"/>
    </source>
</evidence>
<comment type="caution">
    <text evidence="3">The sequence shown here is derived from an EMBL/GenBank/DDBJ whole genome shotgun (WGS) entry which is preliminary data.</text>
</comment>
<proteinExistence type="predicted"/>
<feature type="region of interest" description="Disordered" evidence="1">
    <location>
        <begin position="158"/>
        <end position="187"/>
    </location>
</feature>
<evidence type="ECO:0000313" key="3">
    <source>
        <dbReference type="EMBL" id="KAK0155885.1"/>
    </source>
</evidence>
<feature type="compositionally biased region" description="Basic residues" evidence="1">
    <location>
        <begin position="409"/>
        <end position="427"/>
    </location>
</feature>
<gene>
    <name evidence="3" type="ORF">N1851_001576</name>
</gene>
<dbReference type="AlphaFoldDB" id="A0AA47PBJ4"/>
<feature type="compositionally biased region" description="Basic residues" evidence="1">
    <location>
        <begin position="383"/>
        <end position="392"/>
    </location>
</feature>
<reference evidence="3" key="1">
    <citation type="journal article" date="2023" name="Front. Mar. Sci.">
        <title>A new Merluccius polli reference genome to investigate the effects of global change in West African waters.</title>
        <authorList>
            <person name="Mateo J.L."/>
            <person name="Blanco-Fernandez C."/>
            <person name="Garcia-Vazquez E."/>
            <person name="Machado-Schiaffino G."/>
        </authorList>
    </citation>
    <scope>NUCLEOTIDE SEQUENCE</scope>
    <source>
        <strain evidence="3">C29</strain>
        <tissue evidence="3">Fin</tissue>
    </source>
</reference>
<feature type="domain" description="Transcription factor AP-2 C-terminal" evidence="2">
    <location>
        <begin position="205"/>
        <end position="328"/>
    </location>
</feature>
<keyword evidence="4" id="KW-1185">Reference proteome</keyword>
<evidence type="ECO:0000313" key="4">
    <source>
        <dbReference type="Proteomes" id="UP001174136"/>
    </source>
</evidence>
<organism evidence="3 4">
    <name type="scientific">Merluccius polli</name>
    <name type="common">Benguela hake</name>
    <name type="synonym">Merluccius cadenati</name>
    <dbReference type="NCBI Taxonomy" id="89951"/>
    <lineage>
        <taxon>Eukaryota</taxon>
        <taxon>Metazoa</taxon>
        <taxon>Chordata</taxon>
        <taxon>Craniata</taxon>
        <taxon>Vertebrata</taxon>
        <taxon>Euteleostomi</taxon>
        <taxon>Actinopterygii</taxon>
        <taxon>Neopterygii</taxon>
        <taxon>Teleostei</taxon>
        <taxon>Neoteleostei</taxon>
        <taxon>Acanthomorphata</taxon>
        <taxon>Zeiogadaria</taxon>
        <taxon>Gadariae</taxon>
        <taxon>Gadiformes</taxon>
        <taxon>Gadoidei</taxon>
        <taxon>Merlucciidae</taxon>
        <taxon>Merluccius</taxon>
    </lineage>
</organism>
<dbReference type="Pfam" id="PF03299">
    <property type="entry name" value="TF_AP-2"/>
    <property type="match status" value="1"/>
</dbReference>
<accession>A0AA47PBJ4</accession>
<feature type="compositionally biased region" description="Low complexity" evidence="1">
    <location>
        <begin position="158"/>
        <end position="170"/>
    </location>
</feature>
<feature type="region of interest" description="Disordered" evidence="1">
    <location>
        <begin position="371"/>
        <end position="450"/>
    </location>
</feature>
<dbReference type="Proteomes" id="UP001174136">
    <property type="component" value="Unassembled WGS sequence"/>
</dbReference>
<sequence>MSGEARVSPAAVALTADLQPAVATERKEGHLSPSPSIKRVLHCNLIRTYVVTSSNLTPEPEGNAMDPSASVVGLDAQGNMLFRVMKPVMGLFQVTSEQANGGVAIQGLSDASLVLTQGQGHALLAHAEGVMAAPQPQILQGQIQSQILQVQAPAAAAAGVAAPTPDAPQSDEPPPGPSSDGDPGEVTRMPFAEVSSLLDPNMKGSKARKYLISYEEIKRRLQSPEKMSLRSLAAYTRVSRGPASKKTLLESLNILGLTPSTTTSVSSSFSKLTEGDTNALCADMKDFAQDYVDYSNMAKQLIPETNTVQHWSKIIETKNHLNDMRKCFRDPVNSEGFDSVTHGLGLGMLDVALDMVTMAIDQQIRILSGAAALDPPDSSPPMRRIRRRHRKPCATNGDKPPRVPGGVRGHVKVVSKGKGRGRGRKKARPADAPAMETAEAAEESTQQQDAQNGVLTLVSVGYETISGGVDTTGSI</sequence>